<dbReference type="EMBL" id="VOPW01000001">
    <property type="protein sequence ID" value="TXC65770.1"/>
    <property type="molecule type" value="Genomic_DNA"/>
</dbReference>
<dbReference type="Pfam" id="PF01435">
    <property type="entry name" value="Peptidase_M48"/>
    <property type="match status" value="2"/>
</dbReference>
<evidence type="ECO:0000256" key="6">
    <source>
        <dbReference type="RuleBase" id="RU003983"/>
    </source>
</evidence>
<evidence type="ECO:0000313" key="9">
    <source>
        <dbReference type="Proteomes" id="UP000321832"/>
    </source>
</evidence>
<protein>
    <recommendedName>
        <fullName evidence="7">Peptidase M48 domain-containing protein</fullName>
    </recommendedName>
</protein>
<feature type="domain" description="Peptidase M48" evidence="7">
    <location>
        <begin position="77"/>
        <end position="114"/>
    </location>
</feature>
<reference evidence="8 9" key="1">
    <citation type="submission" date="2019-08" db="EMBL/GenBank/DDBJ databases">
        <authorList>
            <person name="Khan S.A."/>
            <person name="Jeon C.O."/>
            <person name="Jeong S.E."/>
        </authorList>
    </citation>
    <scope>NUCLEOTIDE SEQUENCE [LARGE SCALE GENOMIC DNA]</scope>
    <source>
        <strain evidence="9">IMCC1728</strain>
    </source>
</reference>
<accession>A0A5C6TZT3</accession>
<proteinExistence type="inferred from homology"/>
<name>A0A5C6TZT3_9BURK</name>
<comment type="cofactor">
    <cofactor evidence="6">
        <name>Zn(2+)</name>
        <dbReference type="ChEBI" id="CHEBI:29105"/>
    </cofactor>
    <text evidence="6">Binds 1 zinc ion per subunit.</text>
</comment>
<evidence type="ECO:0000256" key="2">
    <source>
        <dbReference type="ARBA" id="ARBA00022723"/>
    </source>
</evidence>
<sequence>MLTFLGAALARPAAAEDIVDVLRRSQQMRLEAMPLAAEGPKVQAIRRSFEHLRANLPDDLTAELRVVSAGTVAETLHGRIVVAHESLADLPEGARLFVLAHELGHVASQHWQQMGAVYRHWIPGEVKPETTDPVAGPLGREASATSHRQEYEADAYALQVLRRLGRSPQDAFAAFMQQGTLQDTATHPGTRKRVASLRAAIAGAAASGRDAE</sequence>
<comment type="similarity">
    <text evidence="6">Belongs to the peptidase M48 family.</text>
</comment>
<gene>
    <name evidence="8" type="ORF">FSC37_06185</name>
</gene>
<dbReference type="Proteomes" id="UP000321832">
    <property type="component" value="Unassembled WGS sequence"/>
</dbReference>
<keyword evidence="4 6" id="KW-0862">Zinc</keyword>
<dbReference type="AlphaFoldDB" id="A0A5C6TZT3"/>
<evidence type="ECO:0000256" key="5">
    <source>
        <dbReference type="ARBA" id="ARBA00023049"/>
    </source>
</evidence>
<dbReference type="GO" id="GO:0046872">
    <property type="term" value="F:metal ion binding"/>
    <property type="evidence" value="ECO:0007669"/>
    <property type="project" value="UniProtKB-KW"/>
</dbReference>
<evidence type="ECO:0000256" key="4">
    <source>
        <dbReference type="ARBA" id="ARBA00022833"/>
    </source>
</evidence>
<feature type="domain" description="Peptidase M48" evidence="7">
    <location>
        <begin position="144"/>
        <end position="199"/>
    </location>
</feature>
<dbReference type="GO" id="GO:0006508">
    <property type="term" value="P:proteolysis"/>
    <property type="evidence" value="ECO:0007669"/>
    <property type="project" value="UniProtKB-KW"/>
</dbReference>
<dbReference type="Gene3D" id="3.30.2010.10">
    <property type="entry name" value="Metalloproteases ('zincins'), catalytic domain"/>
    <property type="match status" value="1"/>
</dbReference>
<comment type="caution">
    <text evidence="8">The sequence shown here is derived from an EMBL/GenBank/DDBJ whole genome shotgun (WGS) entry which is preliminary data.</text>
</comment>
<keyword evidence="9" id="KW-1185">Reference proteome</keyword>
<evidence type="ECO:0000256" key="1">
    <source>
        <dbReference type="ARBA" id="ARBA00022670"/>
    </source>
</evidence>
<dbReference type="GO" id="GO:0004222">
    <property type="term" value="F:metalloendopeptidase activity"/>
    <property type="evidence" value="ECO:0007669"/>
    <property type="project" value="InterPro"/>
</dbReference>
<keyword evidence="5 6" id="KW-0482">Metalloprotease</keyword>
<evidence type="ECO:0000256" key="3">
    <source>
        <dbReference type="ARBA" id="ARBA00022801"/>
    </source>
</evidence>
<dbReference type="InterPro" id="IPR001915">
    <property type="entry name" value="Peptidase_M48"/>
</dbReference>
<keyword evidence="1 6" id="KW-0645">Protease</keyword>
<organism evidence="8 9">
    <name type="scientific">Piscinibacter aquaticus</name>
    <dbReference type="NCBI Taxonomy" id="392597"/>
    <lineage>
        <taxon>Bacteria</taxon>
        <taxon>Pseudomonadati</taxon>
        <taxon>Pseudomonadota</taxon>
        <taxon>Betaproteobacteria</taxon>
        <taxon>Burkholderiales</taxon>
        <taxon>Sphaerotilaceae</taxon>
        <taxon>Piscinibacter</taxon>
    </lineage>
</organism>
<keyword evidence="2" id="KW-0479">Metal-binding</keyword>
<evidence type="ECO:0000259" key="7">
    <source>
        <dbReference type="Pfam" id="PF01435"/>
    </source>
</evidence>
<evidence type="ECO:0000313" key="8">
    <source>
        <dbReference type="EMBL" id="TXC65770.1"/>
    </source>
</evidence>
<keyword evidence="3 6" id="KW-0378">Hydrolase</keyword>